<organism evidence="10 11">
    <name type="scientific">Alterirhizorhabdus solaris</name>
    <dbReference type="NCBI Taxonomy" id="2529389"/>
    <lineage>
        <taxon>Bacteria</taxon>
        <taxon>Pseudomonadati</taxon>
        <taxon>Pseudomonadota</taxon>
        <taxon>Alphaproteobacteria</taxon>
        <taxon>Sphingomonadales</taxon>
        <taxon>Rhizorhabdaceae</taxon>
        <taxon>Alterirhizorhabdus</taxon>
    </lineage>
</organism>
<evidence type="ECO:0000259" key="9">
    <source>
        <dbReference type="PROSITE" id="PS50885"/>
    </source>
</evidence>
<proteinExistence type="predicted"/>
<keyword evidence="11" id="KW-1185">Reference proteome</keyword>
<gene>
    <name evidence="10" type="ORF">FOY91_14030</name>
</gene>
<dbReference type="GO" id="GO:0007165">
    <property type="term" value="P:signal transduction"/>
    <property type="evidence" value="ECO:0007669"/>
    <property type="project" value="InterPro"/>
</dbReference>
<evidence type="ECO:0000256" key="2">
    <source>
        <dbReference type="ARBA" id="ARBA00012438"/>
    </source>
</evidence>
<dbReference type="InterPro" id="IPR003660">
    <property type="entry name" value="HAMP_dom"/>
</dbReference>
<dbReference type="PROSITE" id="PS50885">
    <property type="entry name" value="HAMP"/>
    <property type="match status" value="1"/>
</dbReference>
<evidence type="ECO:0000313" key="10">
    <source>
        <dbReference type="EMBL" id="TVV72640.1"/>
    </source>
</evidence>
<evidence type="ECO:0000256" key="1">
    <source>
        <dbReference type="ARBA" id="ARBA00000085"/>
    </source>
</evidence>
<evidence type="ECO:0000313" key="11">
    <source>
        <dbReference type="Proteomes" id="UP000318681"/>
    </source>
</evidence>
<feature type="domain" description="HAMP" evidence="9">
    <location>
        <begin position="255"/>
        <end position="309"/>
    </location>
</feature>
<keyword evidence="3" id="KW-0597">Phosphoprotein</keyword>
<dbReference type="EMBL" id="VNIM01000060">
    <property type="protein sequence ID" value="TVV72640.1"/>
    <property type="molecule type" value="Genomic_DNA"/>
</dbReference>
<evidence type="ECO:0000256" key="6">
    <source>
        <dbReference type="ARBA" id="ARBA00022777"/>
    </source>
</evidence>
<keyword evidence="4" id="KW-0808">Transferase</keyword>
<evidence type="ECO:0000256" key="7">
    <source>
        <dbReference type="ARBA" id="ARBA00022840"/>
    </source>
</evidence>
<dbReference type="GO" id="GO:0005524">
    <property type="term" value="F:ATP binding"/>
    <property type="evidence" value="ECO:0007669"/>
    <property type="project" value="UniProtKB-KW"/>
</dbReference>
<evidence type="ECO:0000256" key="8">
    <source>
        <dbReference type="SAM" id="Phobius"/>
    </source>
</evidence>
<evidence type="ECO:0000256" key="3">
    <source>
        <dbReference type="ARBA" id="ARBA00022553"/>
    </source>
</evidence>
<keyword evidence="8" id="KW-0472">Membrane</keyword>
<keyword evidence="8" id="KW-0812">Transmembrane</keyword>
<dbReference type="Proteomes" id="UP000318681">
    <property type="component" value="Unassembled WGS sequence"/>
</dbReference>
<keyword evidence="7" id="KW-0067">ATP-binding</keyword>
<dbReference type="GO" id="GO:0004673">
    <property type="term" value="F:protein histidine kinase activity"/>
    <property type="evidence" value="ECO:0007669"/>
    <property type="project" value="UniProtKB-EC"/>
</dbReference>
<comment type="caution">
    <text evidence="10">The sequence shown here is derived from an EMBL/GenBank/DDBJ whole genome shotgun (WGS) entry which is preliminary data.</text>
</comment>
<dbReference type="PANTHER" id="PTHR41523:SF8">
    <property type="entry name" value="ETHYLENE RESPONSE SENSOR PROTEIN"/>
    <property type="match status" value="1"/>
</dbReference>
<dbReference type="AlphaFoldDB" id="A0A558QZS5"/>
<dbReference type="Pfam" id="PF07568">
    <property type="entry name" value="HisKA_2"/>
    <property type="match status" value="1"/>
</dbReference>
<keyword evidence="8" id="KW-1133">Transmembrane helix</keyword>
<dbReference type="SMART" id="SM00304">
    <property type="entry name" value="HAMP"/>
    <property type="match status" value="1"/>
</dbReference>
<protein>
    <recommendedName>
        <fullName evidence="2">histidine kinase</fullName>
        <ecNumber evidence="2">2.7.13.3</ecNumber>
    </recommendedName>
</protein>
<evidence type="ECO:0000256" key="4">
    <source>
        <dbReference type="ARBA" id="ARBA00022679"/>
    </source>
</evidence>
<evidence type="ECO:0000256" key="5">
    <source>
        <dbReference type="ARBA" id="ARBA00022741"/>
    </source>
</evidence>
<keyword evidence="6 10" id="KW-0418">Kinase</keyword>
<comment type="catalytic activity">
    <reaction evidence="1">
        <text>ATP + protein L-histidine = ADP + protein N-phospho-L-histidine.</text>
        <dbReference type="EC" id="2.7.13.3"/>
    </reaction>
</comment>
<dbReference type="PANTHER" id="PTHR41523">
    <property type="entry name" value="TWO-COMPONENT SYSTEM SENSOR PROTEIN"/>
    <property type="match status" value="1"/>
</dbReference>
<sequence length="519" mass="55002">MSSLFGRLSTGMKMLLILSAALLPLGMIAIFASIESAKANRLTREAEVRLIAAESARRVTVAISTASSALRSGFAASGVVDTADCRRMLGAIAAAKPYRIDLGIFDSAGRRICVTGGFTPNVAMPPAAGIGTEVRVVESESLLRFSVGGLPGGEVAVGELPRETIVALLALPREDGAYGARLREGDAVITMSRSARDTGPLARKVLVAAPVAGGQMSLELGSPPTPIRAIEVLMILLPILMWLAAALIGWIVVDRLVLRPLGQLQRAITAYGDAKGTLRLPTLTTPSREIRALAEAFSAVTRTLTAHEAELENGLARQTKLTREVHHRVKNNLQVVSSLINLHARGVANPEVGAAYASIQRRVDALAVVHRNHYAELEENRGVGLRPLLGELASNLRATAPPEAASMAITLELLPAFASQDVAVPVAFMVTELVELAMICDPRGGVAIRLSAGDRPDRAELSVVAPGLIDETCRDHPSHGRSSRVLEGLSRQLRAPLDRDPAIGRYSIAITIVPADDVE</sequence>
<accession>A0A558QZS5</accession>
<dbReference type="Gene3D" id="3.30.450.20">
    <property type="entry name" value="PAS domain"/>
    <property type="match status" value="1"/>
</dbReference>
<dbReference type="InterPro" id="IPR011495">
    <property type="entry name" value="Sig_transdc_His_kin_sub2_dim/P"/>
</dbReference>
<feature type="transmembrane region" description="Helical" evidence="8">
    <location>
        <begin position="232"/>
        <end position="253"/>
    </location>
</feature>
<keyword evidence="5" id="KW-0547">Nucleotide-binding</keyword>
<dbReference type="EC" id="2.7.13.3" evidence="2"/>
<reference evidence="10 11" key="1">
    <citation type="submission" date="2019-07" db="EMBL/GenBank/DDBJ databases">
        <title>Sphingomonas solaris sp. nov., isolated from a solar panel from Boston, Massachusetts.</title>
        <authorList>
            <person name="Tanner K."/>
            <person name="Pascual J."/>
            <person name="Mancuso C."/>
            <person name="Pereto J."/>
            <person name="Khalil A."/>
            <person name="Vilanova C."/>
        </authorList>
    </citation>
    <scope>NUCLEOTIDE SEQUENCE [LARGE SCALE GENOMIC DNA]</scope>
    <source>
        <strain evidence="10 11">R4DWN</strain>
    </source>
</reference>
<dbReference type="GO" id="GO:0016020">
    <property type="term" value="C:membrane"/>
    <property type="evidence" value="ECO:0007669"/>
    <property type="project" value="InterPro"/>
</dbReference>
<name>A0A558QZS5_9SPHN</name>